<feature type="compositionally biased region" description="Polar residues" evidence="2">
    <location>
        <begin position="108"/>
        <end position="127"/>
    </location>
</feature>
<evidence type="ECO:0000256" key="1">
    <source>
        <dbReference type="ARBA" id="ARBA00038278"/>
    </source>
</evidence>
<organism evidence="3 4">
    <name type="scientific">Cercocebus atys</name>
    <name type="common">Sooty mangabey</name>
    <name type="synonym">Cercocebus torquatus atys</name>
    <dbReference type="NCBI Taxonomy" id="9531"/>
    <lineage>
        <taxon>Eukaryota</taxon>
        <taxon>Metazoa</taxon>
        <taxon>Chordata</taxon>
        <taxon>Craniata</taxon>
        <taxon>Vertebrata</taxon>
        <taxon>Euteleostomi</taxon>
        <taxon>Mammalia</taxon>
        <taxon>Eutheria</taxon>
        <taxon>Euarchontoglires</taxon>
        <taxon>Primates</taxon>
        <taxon>Haplorrhini</taxon>
        <taxon>Catarrhini</taxon>
        <taxon>Cercopithecidae</taxon>
        <taxon>Cercopithecinae</taxon>
        <taxon>Cercocebus</taxon>
    </lineage>
</organism>
<dbReference type="GeneTree" id="ENSGT00940000164433"/>
<reference evidence="3" key="1">
    <citation type="submission" date="2025-08" db="UniProtKB">
        <authorList>
            <consortium name="Ensembl"/>
        </authorList>
    </citation>
    <scope>IDENTIFICATION</scope>
</reference>
<name>A0A2K5M7H1_CERAT</name>
<feature type="region of interest" description="Disordered" evidence="2">
    <location>
        <begin position="1"/>
        <end position="29"/>
    </location>
</feature>
<dbReference type="OMA" id="PGCSLWP"/>
<feature type="region of interest" description="Disordered" evidence="2">
    <location>
        <begin position="230"/>
        <end position="343"/>
    </location>
</feature>
<dbReference type="STRING" id="9531.ENSCATP00000021147"/>
<dbReference type="PANTHER" id="PTHR15566">
    <property type="entry name" value="POM121-LIKE"/>
    <property type="match status" value="1"/>
</dbReference>
<dbReference type="Pfam" id="PF15229">
    <property type="entry name" value="POM121"/>
    <property type="match status" value="1"/>
</dbReference>
<dbReference type="AlphaFoldDB" id="A0A2K5M7H1"/>
<evidence type="ECO:0000313" key="4">
    <source>
        <dbReference type="Proteomes" id="UP000233060"/>
    </source>
</evidence>
<feature type="compositionally biased region" description="Low complexity" evidence="2">
    <location>
        <begin position="230"/>
        <end position="246"/>
    </location>
</feature>
<dbReference type="Ensembl" id="ENSCATT00000045347.1">
    <property type="protein sequence ID" value="ENSCATP00000021147.1"/>
    <property type="gene ID" value="ENSCATG00000034313.1"/>
</dbReference>
<reference evidence="3" key="2">
    <citation type="submission" date="2025-09" db="UniProtKB">
        <authorList>
            <consortium name="Ensembl"/>
        </authorList>
    </citation>
    <scope>IDENTIFICATION</scope>
</reference>
<evidence type="ECO:0000256" key="2">
    <source>
        <dbReference type="SAM" id="MobiDB-lite"/>
    </source>
</evidence>
<feature type="compositionally biased region" description="Basic residues" evidence="2">
    <location>
        <begin position="318"/>
        <end position="343"/>
    </location>
</feature>
<keyword evidence="4" id="KW-1185">Reference proteome</keyword>
<comment type="similarity">
    <text evidence="1">Belongs to the UPF0607 family.</text>
</comment>
<feature type="region of interest" description="Disordered" evidence="2">
    <location>
        <begin position="70"/>
        <end position="129"/>
    </location>
</feature>
<dbReference type="Proteomes" id="UP000233060">
    <property type="component" value="Unassembled WGS sequence"/>
</dbReference>
<sequence>TRLCLLPQNRGTPPRVPPPVVWSPPSRKKPVLSARNSMMFGHSSPVRIPRLRRTFNLRLPSLDEQVIPARLPKTEVRAEEPKEATEVKDQVETQGQEDNKRGPCSNGEAASTSRPLETQGNLTSSWCSPRPLDGNAHLKSLTEKNQSDKAQVHAVSFYSKGHGVSSSHGPAGGVLPFGKPDPVPAVLPAPVPGCSLWPEKAALKVLGKDHLPSSPGLLIAGKDMQLKDPAALLGSSSSSPPRAAGHGSRKRKLSGPPLPLQPTPPLQLRWDRDERAPPAKLPCLSPEALLERGQASQREGRLQLGNIDKNMGVLSRTSKSRRRKQPLGRRKKIRQGRRRGSRL</sequence>
<feature type="compositionally biased region" description="Basic and acidic residues" evidence="2">
    <location>
        <begin position="72"/>
        <end position="101"/>
    </location>
</feature>
<feature type="compositionally biased region" description="Pro residues" evidence="2">
    <location>
        <begin position="256"/>
        <end position="265"/>
    </location>
</feature>
<proteinExistence type="inferred from homology"/>
<accession>A0A2K5M7H1</accession>
<dbReference type="Bgee" id="ENSCATG00000034313">
    <property type="expression patterns" value="Expressed in lung and 1 other cell type or tissue"/>
</dbReference>
<protein>
    <submittedName>
        <fullName evidence="3">Uncharacterized protein</fullName>
    </submittedName>
</protein>
<dbReference type="PANTHER" id="PTHR15566:SF7">
    <property type="entry name" value="UPF0607 PROTEIN ENSP00000332738-RELATED"/>
    <property type="match status" value="1"/>
</dbReference>
<evidence type="ECO:0000313" key="3">
    <source>
        <dbReference type="Ensembl" id="ENSCATP00000021147.1"/>
    </source>
</evidence>
<dbReference type="InterPro" id="IPR043220">
    <property type="entry name" value="POM121-like_prot_1"/>
</dbReference>